<accession>A0A1G8AH00</accession>
<keyword evidence="2" id="KW-1185">Reference proteome</keyword>
<protein>
    <submittedName>
        <fullName evidence="1">Uncharacterized protein</fullName>
    </submittedName>
</protein>
<dbReference type="EMBL" id="FNCS01000030">
    <property type="protein sequence ID" value="SDH20254.1"/>
    <property type="molecule type" value="Genomic_DNA"/>
</dbReference>
<reference evidence="1 2" key="1">
    <citation type="submission" date="2016-10" db="EMBL/GenBank/DDBJ databases">
        <authorList>
            <person name="de Groot N.N."/>
        </authorList>
    </citation>
    <scope>NUCLEOTIDE SEQUENCE [LARGE SCALE GENOMIC DNA]</scope>
    <source>
        <strain evidence="1 2">CGMCC 1.10267</strain>
    </source>
</reference>
<organism evidence="1 2">
    <name type="scientific">Pelagibacterium luteolum</name>
    <dbReference type="NCBI Taxonomy" id="440168"/>
    <lineage>
        <taxon>Bacteria</taxon>
        <taxon>Pseudomonadati</taxon>
        <taxon>Pseudomonadota</taxon>
        <taxon>Alphaproteobacteria</taxon>
        <taxon>Hyphomicrobiales</taxon>
        <taxon>Devosiaceae</taxon>
        <taxon>Pelagibacterium</taxon>
    </lineage>
</organism>
<evidence type="ECO:0000313" key="1">
    <source>
        <dbReference type="EMBL" id="SDH20254.1"/>
    </source>
</evidence>
<dbReference type="STRING" id="440168.SAMN04487974_13014"/>
<name>A0A1G8AH00_9HYPH</name>
<sequence>MTYREVMKEGFSAVKKHPGFEVKSKRSLTLYHIADWKQRHYLDVIDNAWLCLVTRRVRSTLTLEASARWSRW</sequence>
<dbReference type="Proteomes" id="UP000199495">
    <property type="component" value="Unassembled WGS sequence"/>
</dbReference>
<dbReference type="AlphaFoldDB" id="A0A1G8AH00"/>
<evidence type="ECO:0000313" key="2">
    <source>
        <dbReference type="Proteomes" id="UP000199495"/>
    </source>
</evidence>
<gene>
    <name evidence="1" type="ORF">SAMN04487974_13014</name>
</gene>
<proteinExistence type="predicted"/>